<dbReference type="OrthoDB" id="7554230at2759"/>
<accession>A0A195DF74</accession>
<sequence>MPRQCHNPKCIGSKKRLTSRKYRDKEKDPRPPSTSRRSSSDNSTSRDKRAQKLKSKRSKDSPKNLSFNKSRDYKNKKRQTSQSTSESSTSTYLSQKLRKTNTFGQISGNSRDCKKQICTCRKEHRGAQSRNSHENSRSTDPVKRNKRRRKRSRRRHKKTSKRESNRPRRDCFVTLCACVRGCSLDELRACKCTSSHGIPSHCECCSVKAEQKRKKRVTCKNTSKKNIQVSRYTASPSTSKRKSALKHSRELSAAKPNEEQSVIIRGLDTVRRGIDRFSAFVIRWVTRQQ</sequence>
<keyword evidence="3" id="KW-1185">Reference proteome</keyword>
<reference evidence="2 3" key="1">
    <citation type="submission" date="2015-09" db="EMBL/GenBank/DDBJ databases">
        <title>Trachymyrmex cornetzi WGS genome.</title>
        <authorList>
            <person name="Nygaard S."/>
            <person name="Hu H."/>
            <person name="Boomsma J."/>
            <person name="Zhang G."/>
        </authorList>
    </citation>
    <scope>NUCLEOTIDE SEQUENCE [LARGE SCALE GENOMIC DNA]</scope>
    <source>
        <strain evidence="2">Tcor2-1</strain>
        <tissue evidence="2">Whole body</tissue>
    </source>
</reference>
<gene>
    <name evidence="2" type="ORF">ALC57_16275</name>
</gene>
<name>A0A195DF74_9HYME</name>
<dbReference type="Proteomes" id="UP000078492">
    <property type="component" value="Unassembled WGS sequence"/>
</dbReference>
<feature type="compositionally biased region" description="Low complexity" evidence="1">
    <location>
        <begin position="80"/>
        <end position="94"/>
    </location>
</feature>
<feature type="region of interest" description="Disordered" evidence="1">
    <location>
        <begin position="124"/>
        <end position="164"/>
    </location>
</feature>
<feature type="compositionally biased region" description="Basic and acidic residues" evidence="1">
    <location>
        <begin position="21"/>
        <end position="30"/>
    </location>
</feature>
<organism evidence="2 3">
    <name type="scientific">Trachymyrmex cornetzi</name>
    <dbReference type="NCBI Taxonomy" id="471704"/>
    <lineage>
        <taxon>Eukaryota</taxon>
        <taxon>Metazoa</taxon>
        <taxon>Ecdysozoa</taxon>
        <taxon>Arthropoda</taxon>
        <taxon>Hexapoda</taxon>
        <taxon>Insecta</taxon>
        <taxon>Pterygota</taxon>
        <taxon>Neoptera</taxon>
        <taxon>Endopterygota</taxon>
        <taxon>Hymenoptera</taxon>
        <taxon>Apocrita</taxon>
        <taxon>Aculeata</taxon>
        <taxon>Formicoidea</taxon>
        <taxon>Formicidae</taxon>
        <taxon>Myrmicinae</taxon>
        <taxon>Trachymyrmex</taxon>
    </lineage>
</organism>
<proteinExistence type="predicted"/>
<evidence type="ECO:0000256" key="1">
    <source>
        <dbReference type="SAM" id="MobiDB-lite"/>
    </source>
</evidence>
<feature type="compositionally biased region" description="Basic and acidic residues" evidence="1">
    <location>
        <begin position="131"/>
        <end position="143"/>
    </location>
</feature>
<evidence type="ECO:0000313" key="3">
    <source>
        <dbReference type="Proteomes" id="UP000078492"/>
    </source>
</evidence>
<evidence type="ECO:0000313" key="2">
    <source>
        <dbReference type="EMBL" id="KYN11492.1"/>
    </source>
</evidence>
<protein>
    <submittedName>
        <fullName evidence="2">Uncharacterized protein</fullName>
    </submittedName>
</protein>
<feature type="compositionally biased region" description="Low complexity" evidence="1">
    <location>
        <begin position="33"/>
        <end position="43"/>
    </location>
</feature>
<feature type="region of interest" description="Disordered" evidence="1">
    <location>
        <begin position="1"/>
        <end position="94"/>
    </location>
</feature>
<dbReference type="AlphaFoldDB" id="A0A195DF74"/>
<dbReference type="KEGG" id="tcz:108768165"/>
<feature type="compositionally biased region" description="Basic residues" evidence="1">
    <location>
        <begin position="144"/>
        <end position="160"/>
    </location>
</feature>
<dbReference type="EMBL" id="KQ980905">
    <property type="protein sequence ID" value="KYN11492.1"/>
    <property type="molecule type" value="Genomic_DNA"/>
</dbReference>